<dbReference type="EMBL" id="VRZA01000009">
    <property type="protein sequence ID" value="TXS89834.1"/>
    <property type="molecule type" value="Genomic_DNA"/>
</dbReference>
<dbReference type="InterPro" id="IPR029045">
    <property type="entry name" value="ClpP/crotonase-like_dom_sf"/>
</dbReference>
<reference evidence="1 2" key="1">
    <citation type="submission" date="2019-08" db="EMBL/GenBank/DDBJ databases">
        <title>Parahaliea maris sp. nov., isolated from the surface seawater.</title>
        <authorList>
            <person name="Liu Y."/>
        </authorList>
    </citation>
    <scope>NUCLEOTIDE SEQUENCE [LARGE SCALE GENOMIC DNA]</scope>
    <source>
        <strain evidence="1 2">HSLHS9</strain>
    </source>
</reference>
<organism evidence="1 2">
    <name type="scientific">Parahaliea maris</name>
    <dbReference type="NCBI Taxonomy" id="2716870"/>
    <lineage>
        <taxon>Bacteria</taxon>
        <taxon>Pseudomonadati</taxon>
        <taxon>Pseudomonadota</taxon>
        <taxon>Gammaproteobacteria</taxon>
        <taxon>Cellvibrionales</taxon>
        <taxon>Halieaceae</taxon>
        <taxon>Parahaliea</taxon>
    </lineage>
</organism>
<protein>
    <submittedName>
        <fullName evidence="1">Enoyl-CoA hydratase</fullName>
        <ecNumber evidence="1">4.2.1.17</ecNumber>
    </submittedName>
</protein>
<comment type="caution">
    <text evidence="1">The sequence shown here is derived from an EMBL/GenBank/DDBJ whole genome shotgun (WGS) entry which is preliminary data.</text>
</comment>
<dbReference type="GO" id="GO:0004300">
    <property type="term" value="F:enoyl-CoA hydratase activity"/>
    <property type="evidence" value="ECO:0007669"/>
    <property type="project" value="UniProtKB-EC"/>
</dbReference>
<dbReference type="PANTHER" id="PTHR11941:SF133">
    <property type="entry name" value="1,2-EPOXYPHENYLACETYL-COA ISOMERASE"/>
    <property type="match status" value="1"/>
</dbReference>
<name>A0A5C8ZPV9_9GAMM</name>
<evidence type="ECO:0000313" key="2">
    <source>
        <dbReference type="Proteomes" id="UP000321039"/>
    </source>
</evidence>
<dbReference type="CDD" id="cd06558">
    <property type="entry name" value="crotonase-like"/>
    <property type="match status" value="1"/>
</dbReference>
<dbReference type="Gene3D" id="3.90.226.10">
    <property type="entry name" value="2-enoyl-CoA Hydratase, Chain A, domain 1"/>
    <property type="match status" value="1"/>
</dbReference>
<proteinExistence type="predicted"/>
<sequence length="261" mass="27814">MTLILKQLHDHVAVLTLNDPERHNPISDGPMVDALCEALEAVDNDDDIRVIVLTAAGKSFSSGGNLKTMQVGATGGLIAKQPAQTPSKYRRGIQRIPLLFQRLQKPVIAAVNGAAIGAGCDLACMCDLRIASEKARFAESFVKLGLIPGDGGAWLLQRIIGYSKAAELSLSGDMIDANTARDIGLVSSVVPHEELMSSALALAARIAANSPIAVQQTKRLLQQARDNNLADHLENAGAVQALMHTTVEHTNAVEKFLNKNK</sequence>
<dbReference type="Proteomes" id="UP000321039">
    <property type="component" value="Unassembled WGS sequence"/>
</dbReference>
<dbReference type="GO" id="GO:0006635">
    <property type="term" value="P:fatty acid beta-oxidation"/>
    <property type="evidence" value="ECO:0007669"/>
    <property type="project" value="TreeGrafter"/>
</dbReference>
<dbReference type="SUPFAM" id="SSF52096">
    <property type="entry name" value="ClpP/crotonase"/>
    <property type="match status" value="1"/>
</dbReference>
<keyword evidence="1" id="KW-0456">Lyase</keyword>
<dbReference type="Pfam" id="PF00378">
    <property type="entry name" value="ECH_1"/>
    <property type="match status" value="1"/>
</dbReference>
<dbReference type="PANTHER" id="PTHR11941">
    <property type="entry name" value="ENOYL-COA HYDRATASE-RELATED"/>
    <property type="match status" value="1"/>
</dbReference>
<keyword evidence="2" id="KW-1185">Reference proteome</keyword>
<accession>A0A5C8ZPV9</accession>
<dbReference type="InterPro" id="IPR001753">
    <property type="entry name" value="Enoyl-CoA_hydra/iso"/>
</dbReference>
<gene>
    <name evidence="1" type="ORF">FV139_19060</name>
</gene>
<evidence type="ECO:0000313" key="1">
    <source>
        <dbReference type="EMBL" id="TXS89834.1"/>
    </source>
</evidence>
<dbReference type="EC" id="4.2.1.17" evidence="1"/>
<dbReference type="RefSeq" id="WP_148070083.1">
    <property type="nucleotide sequence ID" value="NZ_VRZA01000009.1"/>
</dbReference>
<dbReference type="AlphaFoldDB" id="A0A5C8ZPV9"/>